<feature type="compositionally biased region" description="Low complexity" evidence="1">
    <location>
        <begin position="1"/>
        <end position="19"/>
    </location>
</feature>
<dbReference type="AlphaFoldDB" id="A0A554NCL9"/>
<evidence type="ECO:0000259" key="2">
    <source>
        <dbReference type="Pfam" id="PF03167"/>
    </source>
</evidence>
<dbReference type="OrthoDB" id="210606at2157"/>
<dbReference type="Proteomes" id="UP000319894">
    <property type="component" value="Unassembled WGS sequence"/>
</dbReference>
<sequence length="144" mass="15379">MASASTSRWMSIRSSSSGRAPTPPSTCVNAVKCFPCDGAGSNREPTAAERANCRPYLREELATVAPDAVLTTSKHATASVFAMDDRSVDGFLDLVLDPVETGVGRVVPLLHPSYQAVWLARLDHTRESYLAELRAVLETAGTGD</sequence>
<name>A0A554NCL9_9EURY</name>
<dbReference type="Pfam" id="PF03167">
    <property type="entry name" value="UDG"/>
    <property type="match status" value="1"/>
</dbReference>
<keyword evidence="4" id="KW-1185">Reference proteome</keyword>
<evidence type="ECO:0000313" key="3">
    <source>
        <dbReference type="EMBL" id="TSD15122.1"/>
    </source>
</evidence>
<protein>
    <recommendedName>
        <fullName evidence="2">Uracil-DNA glycosylase-like domain-containing protein</fullName>
    </recommendedName>
</protein>
<accession>A0A554NCL9</accession>
<evidence type="ECO:0000313" key="4">
    <source>
        <dbReference type="Proteomes" id="UP000319894"/>
    </source>
</evidence>
<proteinExistence type="predicted"/>
<dbReference type="SUPFAM" id="SSF52141">
    <property type="entry name" value="Uracil-DNA glycosylase-like"/>
    <property type="match status" value="1"/>
</dbReference>
<evidence type="ECO:0000256" key="1">
    <source>
        <dbReference type="SAM" id="MobiDB-lite"/>
    </source>
</evidence>
<dbReference type="InParanoid" id="A0A554NCL9"/>
<feature type="domain" description="Uracil-DNA glycosylase-like" evidence="2">
    <location>
        <begin position="28"/>
        <end position="127"/>
    </location>
</feature>
<reference evidence="3 4" key="1">
    <citation type="submission" date="2018-06" db="EMBL/GenBank/DDBJ databases">
        <title>Natronomonas sp. F16-60 a new haloarchaeon isolated from a solar saltern of Isla Cristina, Huelva, Spain.</title>
        <authorList>
            <person name="Duran-Viseras A."/>
            <person name="Sanchez-Porro C."/>
            <person name="Ventosa A."/>
        </authorList>
    </citation>
    <scope>NUCLEOTIDE SEQUENCE [LARGE SCALE GENOMIC DNA]</scope>
    <source>
        <strain evidence="3 4">F16-60</strain>
    </source>
</reference>
<comment type="caution">
    <text evidence="3">The sequence shown here is derived from an EMBL/GenBank/DDBJ whole genome shotgun (WGS) entry which is preliminary data.</text>
</comment>
<feature type="region of interest" description="Disordered" evidence="1">
    <location>
        <begin position="1"/>
        <end position="24"/>
    </location>
</feature>
<gene>
    <name evidence="3" type="ORF">DP107_04520</name>
</gene>
<dbReference type="InterPro" id="IPR036895">
    <property type="entry name" value="Uracil-DNA_glycosylase-like_sf"/>
</dbReference>
<dbReference type="Gene3D" id="3.40.470.10">
    <property type="entry name" value="Uracil-DNA glycosylase-like domain"/>
    <property type="match status" value="1"/>
</dbReference>
<dbReference type="EMBL" id="QMDX01000002">
    <property type="protein sequence ID" value="TSD15122.1"/>
    <property type="molecule type" value="Genomic_DNA"/>
</dbReference>
<organism evidence="3 4">
    <name type="scientific">Haloglomus irregulare</name>
    <dbReference type="NCBI Taxonomy" id="2234134"/>
    <lineage>
        <taxon>Archaea</taxon>
        <taxon>Methanobacteriati</taxon>
        <taxon>Methanobacteriota</taxon>
        <taxon>Stenosarchaea group</taxon>
        <taxon>Halobacteria</taxon>
        <taxon>Halobacteriales</taxon>
        <taxon>Natronomonadaceae</taxon>
        <taxon>Haloglomus</taxon>
    </lineage>
</organism>
<dbReference type="InterPro" id="IPR005122">
    <property type="entry name" value="Uracil-DNA_glycosylase-like"/>
</dbReference>